<name>A0ABS5QF33_9PROT</name>
<proteinExistence type="predicted"/>
<dbReference type="Pfam" id="PF02945">
    <property type="entry name" value="Endonuclease_7"/>
    <property type="match status" value="1"/>
</dbReference>
<gene>
    <name evidence="2" type="ORF">KHU32_15270</name>
</gene>
<dbReference type="InterPro" id="IPR004211">
    <property type="entry name" value="Endonuclease_7"/>
</dbReference>
<feature type="region of interest" description="Disordered" evidence="1">
    <location>
        <begin position="1"/>
        <end position="22"/>
    </location>
</feature>
<keyword evidence="3" id="KW-1185">Reference proteome</keyword>
<evidence type="ECO:0000256" key="1">
    <source>
        <dbReference type="SAM" id="MobiDB-lite"/>
    </source>
</evidence>
<evidence type="ECO:0000313" key="3">
    <source>
        <dbReference type="Proteomes" id="UP000766336"/>
    </source>
</evidence>
<organism evidence="2 3">
    <name type="scientific">Roseococcus pinisoli</name>
    <dbReference type="NCBI Taxonomy" id="2835040"/>
    <lineage>
        <taxon>Bacteria</taxon>
        <taxon>Pseudomonadati</taxon>
        <taxon>Pseudomonadota</taxon>
        <taxon>Alphaproteobacteria</taxon>
        <taxon>Acetobacterales</taxon>
        <taxon>Roseomonadaceae</taxon>
        <taxon>Roseococcus</taxon>
    </lineage>
</organism>
<sequence length="130" mass="14658">MAARMRLSDRTKQKARRAKSGHKEKYRAWSVMKKYGITIEQIEVMLLKQNGCAICHSEHPGWNKGWNVDHDHQDGRVRGILCQPCNLMIGLSKDRTDTLAKAIEYLERSKTTGNLCTQVHAEGQGGPDPA</sequence>
<dbReference type="Proteomes" id="UP000766336">
    <property type="component" value="Unassembled WGS sequence"/>
</dbReference>
<dbReference type="InterPro" id="IPR038563">
    <property type="entry name" value="Endonuclease_7_sf"/>
</dbReference>
<feature type="compositionally biased region" description="Basic and acidic residues" evidence="1">
    <location>
        <begin position="1"/>
        <end position="12"/>
    </location>
</feature>
<keyword evidence="2" id="KW-0255">Endonuclease</keyword>
<evidence type="ECO:0000313" key="2">
    <source>
        <dbReference type="EMBL" id="MBS7812309.1"/>
    </source>
</evidence>
<keyword evidence="2" id="KW-0378">Hydrolase</keyword>
<dbReference type="EMBL" id="JAHCDA010000003">
    <property type="protein sequence ID" value="MBS7812309.1"/>
    <property type="molecule type" value="Genomic_DNA"/>
</dbReference>
<dbReference type="SUPFAM" id="SSF54060">
    <property type="entry name" value="His-Me finger endonucleases"/>
    <property type="match status" value="1"/>
</dbReference>
<dbReference type="Gene3D" id="3.40.1800.10">
    <property type="entry name" value="His-Me finger endonucleases"/>
    <property type="match status" value="1"/>
</dbReference>
<dbReference type="GO" id="GO:0004519">
    <property type="term" value="F:endonuclease activity"/>
    <property type="evidence" value="ECO:0007669"/>
    <property type="project" value="UniProtKB-KW"/>
</dbReference>
<dbReference type="InterPro" id="IPR044925">
    <property type="entry name" value="His-Me_finger_sf"/>
</dbReference>
<reference evidence="2 3" key="1">
    <citation type="submission" date="2021-05" db="EMBL/GenBank/DDBJ databases">
        <title>Roseococcus sp. XZZS9, whole genome shotgun sequencing project.</title>
        <authorList>
            <person name="Zhao G."/>
            <person name="Shen L."/>
        </authorList>
    </citation>
    <scope>NUCLEOTIDE SEQUENCE [LARGE SCALE GENOMIC DNA]</scope>
    <source>
        <strain evidence="2 3">XZZS9</strain>
    </source>
</reference>
<comment type="caution">
    <text evidence="2">The sequence shown here is derived from an EMBL/GenBank/DDBJ whole genome shotgun (WGS) entry which is preliminary data.</text>
</comment>
<protein>
    <submittedName>
        <fullName evidence="2">Endonuclease VII domain-containing protein</fullName>
    </submittedName>
</protein>
<accession>A0ABS5QF33</accession>
<keyword evidence="2" id="KW-0540">Nuclease</keyword>